<dbReference type="PANTHER" id="PTHR34512">
    <property type="entry name" value="CELL SURFACE PROTEIN"/>
    <property type="match status" value="1"/>
</dbReference>
<reference evidence="3" key="2">
    <citation type="submission" date="2020-09" db="EMBL/GenBank/DDBJ databases">
        <authorList>
            <person name="Sun Q."/>
            <person name="Ohkuma M."/>
        </authorList>
    </citation>
    <scope>NUCLEOTIDE SEQUENCE</scope>
    <source>
        <strain evidence="3">JCM 4714</strain>
    </source>
</reference>
<dbReference type="InterPro" id="IPR011047">
    <property type="entry name" value="Quinoprotein_ADH-like_sf"/>
</dbReference>
<dbReference type="InterPro" id="IPR015943">
    <property type="entry name" value="WD40/YVTN_repeat-like_dom_sf"/>
</dbReference>
<accession>A0A919D4V0</accession>
<dbReference type="SUPFAM" id="SSF50998">
    <property type="entry name" value="Quinoprotein alcohol dehydrogenase-like"/>
    <property type="match status" value="1"/>
</dbReference>
<evidence type="ECO:0000313" key="3">
    <source>
        <dbReference type="EMBL" id="GHE07474.1"/>
    </source>
</evidence>
<protein>
    <recommendedName>
        <fullName evidence="2">Pyrrolo-quinoline quinone repeat domain-containing protein</fullName>
    </recommendedName>
</protein>
<dbReference type="Gene3D" id="2.130.10.10">
    <property type="entry name" value="YVTN repeat-like/Quinoprotein amine dehydrogenase"/>
    <property type="match status" value="2"/>
</dbReference>
<evidence type="ECO:0000259" key="2">
    <source>
        <dbReference type="Pfam" id="PF13360"/>
    </source>
</evidence>
<dbReference type="Proteomes" id="UP000655443">
    <property type="component" value="Unassembled WGS sequence"/>
</dbReference>
<dbReference type="Pfam" id="PF13360">
    <property type="entry name" value="PQQ_2"/>
    <property type="match status" value="1"/>
</dbReference>
<dbReference type="EMBL" id="BMVG01000014">
    <property type="protein sequence ID" value="GHE07474.1"/>
    <property type="molecule type" value="Genomic_DNA"/>
</dbReference>
<keyword evidence="1" id="KW-1133">Transmembrane helix</keyword>
<feature type="domain" description="Pyrrolo-quinoline quinone repeat" evidence="2">
    <location>
        <begin position="170"/>
        <end position="381"/>
    </location>
</feature>
<reference evidence="3" key="1">
    <citation type="journal article" date="2014" name="Int. J. Syst. Evol. Microbiol.">
        <title>Complete genome sequence of Corynebacterium casei LMG S-19264T (=DSM 44701T), isolated from a smear-ripened cheese.</title>
        <authorList>
            <consortium name="US DOE Joint Genome Institute (JGI-PGF)"/>
            <person name="Walter F."/>
            <person name="Albersmeier A."/>
            <person name="Kalinowski J."/>
            <person name="Ruckert C."/>
        </authorList>
    </citation>
    <scope>NUCLEOTIDE SEQUENCE</scope>
    <source>
        <strain evidence="3">JCM 4714</strain>
    </source>
</reference>
<keyword evidence="1" id="KW-0812">Transmembrane</keyword>
<dbReference type="RefSeq" id="WP_229881961.1">
    <property type="nucleotide sequence ID" value="NZ_BMVG01000014.1"/>
</dbReference>
<feature type="transmembrane region" description="Helical" evidence="1">
    <location>
        <begin position="20"/>
        <end position="41"/>
    </location>
</feature>
<dbReference type="PANTHER" id="PTHR34512:SF30">
    <property type="entry name" value="OUTER MEMBRANE PROTEIN ASSEMBLY FACTOR BAMB"/>
    <property type="match status" value="1"/>
</dbReference>
<comment type="caution">
    <text evidence="3">The sequence shown here is derived from an EMBL/GenBank/DDBJ whole genome shotgun (WGS) entry which is preliminary data.</text>
</comment>
<organism evidence="3 4">
    <name type="scientific">Streptomyces alanosinicus</name>
    <dbReference type="NCBI Taxonomy" id="68171"/>
    <lineage>
        <taxon>Bacteria</taxon>
        <taxon>Bacillati</taxon>
        <taxon>Actinomycetota</taxon>
        <taxon>Actinomycetes</taxon>
        <taxon>Kitasatosporales</taxon>
        <taxon>Streptomycetaceae</taxon>
        <taxon>Streptomyces</taxon>
    </lineage>
</organism>
<dbReference type="AlphaFoldDB" id="A0A919D4V0"/>
<evidence type="ECO:0000313" key="4">
    <source>
        <dbReference type="Proteomes" id="UP000655443"/>
    </source>
</evidence>
<proteinExistence type="predicted"/>
<evidence type="ECO:0000256" key="1">
    <source>
        <dbReference type="SAM" id="Phobius"/>
    </source>
</evidence>
<keyword evidence="4" id="KW-1185">Reference proteome</keyword>
<keyword evidence="1" id="KW-0472">Membrane</keyword>
<sequence>MYTQSALAAGDSRSRRRRRVLGGIVAAVVVLACLGAGLIWYGSGGHTKGRTDAKAVAQAPDAIRETVEKAPVSPEGQTVVKHEENGLTGNKQRLAPGTWATGKILARAVADHIEGYRIEPHPDWDAKTWSLQLDGHVCATSRDVTADGRTAVVVQPARAKSSGKNGVCDEVVMVDLDTGKKLWQKKMPSADFAYVTNTNIALTQGVVAIAWDLGSVAYDMADGKQLWNTTVASSQCHDNGYAGGRALLALVKCGEWEDTTYRVEKLDPRTGKTLWRYSVSKGIKQVYLPSADPPVLAVEAGDYAITDLITLDSGTGEEQARISMTKYEPQCSDDMYFGIVAKCYGMVVGRDRIFVMSKDGDDIAKPQNKITAFDVKKGTAVATFEGRMAQSVLPVRMNGDDLIIYRKSLDAIQPSAVVDWNLRTNKETPYLLFQLPEDDTQIDNPDESDIIYEQGRVFFAHRSLEQDDVHSKDPVLSVIGVGTAGLLQH</sequence>
<gene>
    <name evidence="3" type="ORF">GCM10010339_52350</name>
</gene>
<name>A0A919D4V0_9ACTN</name>
<dbReference type="InterPro" id="IPR002372">
    <property type="entry name" value="PQQ_rpt_dom"/>
</dbReference>